<dbReference type="RefSeq" id="XP_024362392.1">
    <property type="nucleotide sequence ID" value="XM_024506624.2"/>
</dbReference>
<evidence type="ECO:0008006" key="5">
    <source>
        <dbReference type="Google" id="ProtNLM"/>
    </source>
</evidence>
<dbReference type="OMA" id="RERMRIH"/>
<dbReference type="EMBL" id="ABEU02000023">
    <property type="protein sequence ID" value="PNR29492.1"/>
    <property type="molecule type" value="Genomic_DNA"/>
</dbReference>
<protein>
    <recommendedName>
        <fullName evidence="5">DUF506 family protein</fullName>
    </recommendedName>
</protein>
<accession>A0A2K1IJP7</accession>
<gene>
    <name evidence="3" type="primary">LOC112275893</name>
    <name evidence="2" type="ORF">PHYPA_028186</name>
</gene>
<evidence type="ECO:0000313" key="3">
    <source>
        <dbReference type="EnsemblPlants" id="Pp3c23_16860V3.1"/>
    </source>
</evidence>
<dbReference type="PANTHER" id="PTHR31579:SF39">
    <property type="entry name" value="OS01G0973600 PROTEIN"/>
    <property type="match status" value="1"/>
</dbReference>
<evidence type="ECO:0000313" key="2">
    <source>
        <dbReference type="EMBL" id="PNR29492.1"/>
    </source>
</evidence>
<dbReference type="PANTHER" id="PTHR31579">
    <property type="entry name" value="OS03G0796600 PROTEIN"/>
    <property type="match status" value="1"/>
</dbReference>
<dbReference type="PaxDb" id="3218-PP1S222_136V6.1"/>
<dbReference type="EnsemblPlants" id="Pp3c23_16860V3.2">
    <property type="protein sequence ID" value="Pp3c23_16860V3.2"/>
    <property type="gene ID" value="Pp3c23_16860"/>
</dbReference>
<dbReference type="GeneID" id="112275893"/>
<organism evidence="2">
    <name type="scientific">Physcomitrium patens</name>
    <name type="common">Spreading-leaved earth moss</name>
    <name type="synonym">Physcomitrella patens</name>
    <dbReference type="NCBI Taxonomy" id="3218"/>
    <lineage>
        <taxon>Eukaryota</taxon>
        <taxon>Viridiplantae</taxon>
        <taxon>Streptophyta</taxon>
        <taxon>Embryophyta</taxon>
        <taxon>Bryophyta</taxon>
        <taxon>Bryophytina</taxon>
        <taxon>Bryopsida</taxon>
        <taxon>Funariidae</taxon>
        <taxon>Funariales</taxon>
        <taxon>Funariaceae</taxon>
        <taxon>Physcomitrium</taxon>
    </lineage>
</organism>
<proteinExistence type="predicted"/>
<dbReference type="Gramene" id="Pp3c23_16860V3.3">
    <property type="protein sequence ID" value="Pp3c23_16860V3.3"/>
    <property type="gene ID" value="Pp3c23_16860"/>
</dbReference>
<sequence length="384" mass="42200">MPGLRYSGPIVTTMYVSYPFFCDQMHSDTDATWDSVDLNTLQFAVADAMPSAPSRHKSRRTPQRYASWITGKAGSGSNVLSSQGCSLAVSAPAQGNYDNDSDDLASMVHDFIENDSPGFPNEDDSDSGSPGVTKLGDNLQALTSSYGGIEAELLNVVRRLVLGIDIDTDLICNSEGTNCRGGCIKRLVVKQLRAAGFDAAICKAKWEGNGCVLRGTLHMGEYEYIDVEGSGERLIVDVDFQEQFVLARATPDYLTTLKLLPTVLVGTTERLEQILPIMSEAVKTSLNQNSMPLPPWRTLDFMSSKWLSPHERVIDRSWPCVPRGSLSVSLKGRLAPMLESRPCDVHLRRIKDSLLSEVNGSAMNILGRDRTRQYSKSRAKRSIL</sequence>
<reference evidence="3" key="3">
    <citation type="submission" date="2020-12" db="UniProtKB">
        <authorList>
            <consortium name="EnsemblPlants"/>
        </authorList>
    </citation>
    <scope>IDENTIFICATION</scope>
</reference>
<dbReference type="AlphaFoldDB" id="A0A2K1IJP7"/>
<reference evidence="2 4" key="2">
    <citation type="journal article" date="2018" name="Plant J.">
        <title>The Physcomitrella patens chromosome-scale assembly reveals moss genome structure and evolution.</title>
        <authorList>
            <person name="Lang D."/>
            <person name="Ullrich K.K."/>
            <person name="Murat F."/>
            <person name="Fuchs J."/>
            <person name="Jenkins J."/>
            <person name="Haas F.B."/>
            <person name="Piednoel M."/>
            <person name="Gundlach H."/>
            <person name="Van Bel M."/>
            <person name="Meyberg R."/>
            <person name="Vives C."/>
            <person name="Morata J."/>
            <person name="Symeonidi A."/>
            <person name="Hiss M."/>
            <person name="Muchero W."/>
            <person name="Kamisugi Y."/>
            <person name="Saleh O."/>
            <person name="Blanc G."/>
            <person name="Decker E.L."/>
            <person name="van Gessel N."/>
            <person name="Grimwood J."/>
            <person name="Hayes R.D."/>
            <person name="Graham S.W."/>
            <person name="Gunter L.E."/>
            <person name="McDaniel S.F."/>
            <person name="Hoernstein S.N.W."/>
            <person name="Larsson A."/>
            <person name="Li F.W."/>
            <person name="Perroud P.F."/>
            <person name="Phillips J."/>
            <person name="Ranjan P."/>
            <person name="Rokshar D.S."/>
            <person name="Rothfels C.J."/>
            <person name="Schneider L."/>
            <person name="Shu S."/>
            <person name="Stevenson D.W."/>
            <person name="Thummler F."/>
            <person name="Tillich M."/>
            <person name="Villarreal Aguilar J.C."/>
            <person name="Widiez T."/>
            <person name="Wong G.K."/>
            <person name="Wymore A."/>
            <person name="Zhang Y."/>
            <person name="Zimmer A.D."/>
            <person name="Quatrano R.S."/>
            <person name="Mayer K.F.X."/>
            <person name="Goodstein D."/>
            <person name="Casacuberta J.M."/>
            <person name="Vandepoele K."/>
            <person name="Reski R."/>
            <person name="Cuming A.C."/>
            <person name="Tuskan G.A."/>
            <person name="Maumus F."/>
            <person name="Salse J."/>
            <person name="Schmutz J."/>
            <person name="Rensing S.A."/>
        </authorList>
    </citation>
    <scope>NUCLEOTIDE SEQUENCE [LARGE SCALE GENOMIC DNA]</scope>
    <source>
        <strain evidence="3 4">cv. Gransden 2004</strain>
    </source>
</reference>
<dbReference type="Proteomes" id="UP000006727">
    <property type="component" value="Chromosome 23"/>
</dbReference>
<feature type="region of interest" description="Disordered" evidence="1">
    <location>
        <begin position="115"/>
        <end position="134"/>
    </location>
</feature>
<dbReference type="Gramene" id="Pp3c23_16860V3.4">
    <property type="protein sequence ID" value="Pp3c23_16860V3.4"/>
    <property type="gene ID" value="Pp3c23_16860"/>
</dbReference>
<dbReference type="EnsemblPlants" id="Pp3c23_16860V3.4">
    <property type="protein sequence ID" value="Pp3c23_16860V3.4"/>
    <property type="gene ID" value="Pp3c23_16860"/>
</dbReference>
<dbReference type="Pfam" id="PF04720">
    <property type="entry name" value="PDDEXK_6"/>
    <property type="match status" value="1"/>
</dbReference>
<dbReference type="NCBIfam" id="TIGR01615">
    <property type="entry name" value="A_thal_3542"/>
    <property type="match status" value="1"/>
</dbReference>
<dbReference type="Gramene" id="Pp3c23_16860V3.2">
    <property type="protein sequence ID" value="Pp3c23_16860V3.2"/>
    <property type="gene ID" value="Pp3c23_16860"/>
</dbReference>
<dbReference type="OrthoDB" id="691424at2759"/>
<keyword evidence="4" id="KW-1185">Reference proteome</keyword>
<dbReference type="Gramene" id="Pp3c23_16860V3.1">
    <property type="protein sequence ID" value="Pp3c23_16860V3.1"/>
    <property type="gene ID" value="Pp3c23_16860"/>
</dbReference>
<dbReference type="FunCoup" id="A0A2K1IJP7">
    <property type="interactions" value="60"/>
</dbReference>
<dbReference type="KEGG" id="ppp:112275893"/>
<dbReference type="EnsemblPlants" id="Pp3c23_16860V3.1">
    <property type="protein sequence ID" value="Pp3c23_16860V3.1"/>
    <property type="gene ID" value="Pp3c23_16860"/>
</dbReference>
<evidence type="ECO:0000256" key="1">
    <source>
        <dbReference type="SAM" id="MobiDB-lite"/>
    </source>
</evidence>
<evidence type="ECO:0000313" key="4">
    <source>
        <dbReference type="Proteomes" id="UP000006727"/>
    </source>
</evidence>
<dbReference type="EnsemblPlants" id="Pp3c23_16860V3.3">
    <property type="protein sequence ID" value="Pp3c23_16860V3.3"/>
    <property type="gene ID" value="Pp3c23_16860"/>
</dbReference>
<reference evidence="2 4" key="1">
    <citation type="journal article" date="2008" name="Science">
        <title>The Physcomitrella genome reveals evolutionary insights into the conquest of land by plants.</title>
        <authorList>
            <person name="Rensing S."/>
            <person name="Lang D."/>
            <person name="Zimmer A."/>
            <person name="Terry A."/>
            <person name="Salamov A."/>
            <person name="Shapiro H."/>
            <person name="Nishiyama T."/>
            <person name="Perroud P.-F."/>
            <person name="Lindquist E."/>
            <person name="Kamisugi Y."/>
            <person name="Tanahashi T."/>
            <person name="Sakakibara K."/>
            <person name="Fujita T."/>
            <person name="Oishi K."/>
            <person name="Shin-I T."/>
            <person name="Kuroki Y."/>
            <person name="Toyoda A."/>
            <person name="Suzuki Y."/>
            <person name="Hashimoto A."/>
            <person name="Yamaguchi K."/>
            <person name="Sugano A."/>
            <person name="Kohara Y."/>
            <person name="Fujiyama A."/>
            <person name="Anterola A."/>
            <person name="Aoki S."/>
            <person name="Ashton N."/>
            <person name="Barbazuk W.B."/>
            <person name="Barker E."/>
            <person name="Bennetzen J."/>
            <person name="Bezanilla M."/>
            <person name="Blankenship R."/>
            <person name="Cho S.H."/>
            <person name="Dutcher S."/>
            <person name="Estelle M."/>
            <person name="Fawcett J.A."/>
            <person name="Gundlach H."/>
            <person name="Hanada K."/>
            <person name="Heyl A."/>
            <person name="Hicks K.A."/>
            <person name="Hugh J."/>
            <person name="Lohr M."/>
            <person name="Mayer K."/>
            <person name="Melkozernov A."/>
            <person name="Murata T."/>
            <person name="Nelson D."/>
            <person name="Pils B."/>
            <person name="Prigge M."/>
            <person name="Reiss B."/>
            <person name="Renner T."/>
            <person name="Rombauts S."/>
            <person name="Rushton P."/>
            <person name="Sanderfoot A."/>
            <person name="Schween G."/>
            <person name="Shiu S.-H."/>
            <person name="Stueber K."/>
            <person name="Theodoulou F.L."/>
            <person name="Tu H."/>
            <person name="Van de Peer Y."/>
            <person name="Verrier P.J."/>
            <person name="Waters E."/>
            <person name="Wood A."/>
            <person name="Yang L."/>
            <person name="Cove D."/>
            <person name="Cuming A."/>
            <person name="Hasebe M."/>
            <person name="Lucas S."/>
            <person name="Mishler D.B."/>
            <person name="Reski R."/>
            <person name="Grigoriev I."/>
            <person name="Quatrano R.S."/>
            <person name="Boore J.L."/>
        </authorList>
    </citation>
    <scope>NUCLEOTIDE SEQUENCE [LARGE SCALE GENOMIC DNA]</scope>
    <source>
        <strain evidence="3 4">cv. Gransden 2004</strain>
    </source>
</reference>
<dbReference type="InterPro" id="IPR006502">
    <property type="entry name" value="PDDEXK-like"/>
</dbReference>
<name>A0A2K1IJP7_PHYPA</name>